<dbReference type="GO" id="GO:0046872">
    <property type="term" value="F:metal ion binding"/>
    <property type="evidence" value="ECO:0007669"/>
    <property type="project" value="UniProtKB-KW"/>
</dbReference>
<keyword evidence="5" id="KW-0547">Nucleotide-binding</keyword>
<evidence type="ECO:0000256" key="6">
    <source>
        <dbReference type="ARBA" id="ARBA00022953"/>
    </source>
</evidence>
<dbReference type="PROSITE" id="PS50522">
    <property type="entry name" value="RDRP_PHAGE"/>
    <property type="match status" value="1"/>
</dbReference>
<dbReference type="EC" id="2.7.7.48" evidence="1"/>
<evidence type="ECO:0000313" key="12">
    <source>
        <dbReference type="Proteomes" id="UP000683207"/>
    </source>
</evidence>
<feature type="domain" description="RdRp catalytic" evidence="10">
    <location>
        <begin position="358"/>
        <end position="502"/>
    </location>
</feature>
<accession>A0A8S5L2X0</accession>
<evidence type="ECO:0000256" key="5">
    <source>
        <dbReference type="ARBA" id="ARBA00022741"/>
    </source>
</evidence>
<reference evidence="11" key="1">
    <citation type="submission" date="2020-09" db="EMBL/GenBank/DDBJ databases">
        <title>Leviviricetes taxonomy.</title>
        <authorList>
            <person name="Stockdale S.R."/>
            <person name="Callanan J."/>
            <person name="Adriaenssens E.M."/>
            <person name="Kuhn J.H."/>
            <person name="Rumnieks J."/>
            <person name="Shkoporov A."/>
            <person name="Draper L.A."/>
            <person name="Ross P."/>
            <person name="Hill C."/>
        </authorList>
    </citation>
    <scope>NUCLEOTIDE SEQUENCE</scope>
</reference>
<organism evidence="11 12">
    <name type="scientific">ssRNA phage Zoerhiza.1_10</name>
    <dbReference type="NCBI Taxonomy" id="2786751"/>
    <lineage>
        <taxon>Viruses</taxon>
        <taxon>Riboviria</taxon>
        <taxon>Orthornavirae</taxon>
        <taxon>Lenarviricota</taxon>
        <taxon>Leviviricetes</taxon>
        <taxon>Timlovirales</taxon>
        <taxon>Steitzviridae</taxon>
        <taxon>Oldborovirus</taxon>
        <taxon>Oldborovirus edaphovicinum</taxon>
        <taxon>Arctuvirus edaphovicinum</taxon>
    </lineage>
</organism>
<dbReference type="GO" id="GO:0000166">
    <property type="term" value="F:nucleotide binding"/>
    <property type="evidence" value="ECO:0007669"/>
    <property type="project" value="UniProtKB-KW"/>
</dbReference>
<dbReference type="RefSeq" id="YP_010770332.1">
    <property type="nucleotide sequence ID" value="NC_074235.1"/>
</dbReference>
<keyword evidence="9" id="KW-0460">Magnesium</keyword>
<evidence type="ECO:0000259" key="10">
    <source>
        <dbReference type="PROSITE" id="PS50522"/>
    </source>
</evidence>
<evidence type="ECO:0000256" key="3">
    <source>
        <dbReference type="ARBA" id="ARBA00022679"/>
    </source>
</evidence>
<keyword evidence="3" id="KW-0808">Transferase</keyword>
<keyword evidence="2 11" id="KW-0696">RNA-directed RNA polymerase</keyword>
<dbReference type="InterPro" id="IPR007096">
    <property type="entry name" value="RNA-dir_Rpol_cat_phage"/>
</dbReference>
<dbReference type="GO" id="GO:0039694">
    <property type="term" value="P:viral RNA genome replication"/>
    <property type="evidence" value="ECO:0007669"/>
    <property type="project" value="InterPro"/>
</dbReference>
<dbReference type="GO" id="GO:0003968">
    <property type="term" value="F:RNA-directed RNA polymerase activity"/>
    <property type="evidence" value="ECO:0007669"/>
    <property type="project" value="UniProtKB-KW"/>
</dbReference>
<keyword evidence="9" id="KW-0479">Metal-binding</keyword>
<dbReference type="EMBL" id="BK013912">
    <property type="protein sequence ID" value="DAD51764.1"/>
    <property type="molecule type" value="Genomic_RNA"/>
</dbReference>
<proteinExistence type="predicted"/>
<evidence type="ECO:0000256" key="7">
    <source>
        <dbReference type="ARBA" id="ARBA00030248"/>
    </source>
</evidence>
<keyword evidence="12" id="KW-1185">Reference proteome</keyword>
<gene>
    <name evidence="11" type="primary">Zoerhiza.1_10_3</name>
</gene>
<evidence type="ECO:0000256" key="4">
    <source>
        <dbReference type="ARBA" id="ARBA00022695"/>
    </source>
</evidence>
<evidence type="ECO:0000256" key="2">
    <source>
        <dbReference type="ARBA" id="ARBA00022484"/>
    </source>
</evidence>
<sequence length="664" mass="74700">MILRSYSCQVPSWWVQWLMSLRRVLEIPGSVTRGSPQAIARPDTLPRKECMKSLVTLQQMVLADAGTRCGVNTQRDMKTITSRIEDEGLSFLTITLPSFLDDLYRAIDDGCVSPNMFQSFKKGKDMRIPIFLSGFMEQVFDPKGGQILNAGDSRKAARAIQSIAQVTGLSKKIELPCTPQRVQKAFTRYVQNESHVREFDRLRSDSQKESFRRTSSILFHPIVSGVRSAYLDKRIKPGHGPGSTSDHLLGNSKWSSLAWPEQLEEYFSFGEYFLPNWRAYLDNVLDSGNELLGAAQPVKVIAVPKTLKTPRIIAMEQTGVQYVQQGVRRVIEEVIAKNEFLTDLIGYKSQLPNQEMAQAGSTGKPVDSFATLDLSDASDLVSNQLARLLFCDDPLVLGIIDSCRTREADVDGHGVLRLAKYASMGSALCFPVEAMVFSTIIFVAIQKAYPSSTVRELMKLFHGRVRVYGDDIIVPVELAQFVADELEAYGLKVNRAKSFWNGNFRESCGKEYYRGHDVTYVKVRGVLPERQMSSDERSESIVRTVALRNLMFLQGYDLTVDYLDSLVTPLLKGKYPVVEASSPVLGRLAHFPVKPERMHPHLHIPLVRGWIAVSRLPNDELGGWGALMKFFSKYSDLPNQDEKHLLRAGRSLPLRIKEGWFSPF</sequence>
<dbReference type="Pfam" id="PF03431">
    <property type="entry name" value="RNA_replicase_B"/>
    <property type="match status" value="1"/>
</dbReference>
<evidence type="ECO:0000256" key="9">
    <source>
        <dbReference type="PIRSR" id="PIRSR605093-1"/>
    </source>
</evidence>
<evidence type="ECO:0000313" key="11">
    <source>
        <dbReference type="EMBL" id="DAD51764.1"/>
    </source>
</evidence>
<feature type="binding site" evidence="9">
    <location>
        <position position="470"/>
    </location>
    <ligand>
        <name>Mg(2+)</name>
        <dbReference type="ChEBI" id="CHEBI:18420"/>
        <label>2</label>
    </ligand>
</feature>
<keyword evidence="4" id="KW-0548">Nucleotidyltransferase</keyword>
<feature type="binding site" evidence="9">
    <location>
        <position position="373"/>
    </location>
    <ligand>
        <name>Mg(2+)</name>
        <dbReference type="ChEBI" id="CHEBI:18420"/>
        <label>2</label>
    </ligand>
</feature>
<comment type="catalytic activity">
    <reaction evidence="8">
        <text>RNA(n) + a ribonucleoside 5'-triphosphate = RNA(n+1) + diphosphate</text>
        <dbReference type="Rhea" id="RHEA:21248"/>
        <dbReference type="Rhea" id="RHEA-COMP:14527"/>
        <dbReference type="Rhea" id="RHEA-COMP:17342"/>
        <dbReference type="ChEBI" id="CHEBI:33019"/>
        <dbReference type="ChEBI" id="CHEBI:61557"/>
        <dbReference type="ChEBI" id="CHEBI:140395"/>
        <dbReference type="EC" id="2.7.7.48"/>
    </reaction>
</comment>
<dbReference type="GeneID" id="80399618"/>
<dbReference type="Proteomes" id="UP000683207">
    <property type="component" value="Segment"/>
</dbReference>
<comment type="cofactor">
    <cofactor evidence="9">
        <name>Mg(2+)</name>
        <dbReference type="ChEBI" id="CHEBI:18420"/>
    </cofactor>
    <text evidence="9">Binds 2 Mg(2+) per subunit.</text>
</comment>
<name>A0A8S5L2X0_9VIRU</name>
<evidence type="ECO:0000256" key="1">
    <source>
        <dbReference type="ARBA" id="ARBA00012494"/>
    </source>
</evidence>
<dbReference type="InterPro" id="IPR005093">
    <property type="entry name" value="RNArep_beta"/>
</dbReference>
<keyword evidence="6" id="KW-0693">Viral RNA replication</keyword>
<protein>
    <recommendedName>
        <fullName evidence="1">RNA-directed RNA polymerase</fullName>
        <ecNumber evidence="1">2.7.7.48</ecNumber>
    </recommendedName>
    <alternativeName>
        <fullName evidence="7">RNA replicase beta chain</fullName>
    </alternativeName>
</protein>
<feature type="binding site" evidence="9">
    <location>
        <position position="471"/>
    </location>
    <ligand>
        <name>Mg(2+)</name>
        <dbReference type="ChEBI" id="CHEBI:18420"/>
        <label>2</label>
    </ligand>
</feature>
<dbReference type="KEGG" id="vg:80399618"/>
<evidence type="ECO:0000256" key="8">
    <source>
        <dbReference type="ARBA" id="ARBA00048744"/>
    </source>
</evidence>